<feature type="domain" description="SLH" evidence="3">
    <location>
        <begin position="43"/>
        <end position="107"/>
    </location>
</feature>
<feature type="signal peptide" evidence="1">
    <location>
        <begin position="1"/>
        <end position="24"/>
    </location>
</feature>
<comment type="caution">
    <text evidence="4">The sequence shown here is derived from an EMBL/GenBank/DDBJ whole genome shotgun (WGS) entry which is preliminary data.</text>
</comment>
<accession>A0ABU5T070</accession>
<dbReference type="PROSITE" id="PS51272">
    <property type="entry name" value="SLH"/>
    <property type="match status" value="1"/>
</dbReference>
<dbReference type="InterPro" id="IPR051465">
    <property type="entry name" value="Cell_Envelope_Struct_Comp"/>
</dbReference>
<protein>
    <submittedName>
        <fullName evidence="4">Iron uptake porin</fullName>
    </submittedName>
</protein>
<feature type="coiled-coil region" evidence="2">
    <location>
        <begin position="93"/>
        <end position="138"/>
    </location>
</feature>
<keyword evidence="1" id="KW-0732">Signal</keyword>
<dbReference type="PANTHER" id="PTHR43308:SF1">
    <property type="entry name" value="OUTER MEMBRANE PROTEIN ALPHA"/>
    <property type="match status" value="1"/>
</dbReference>
<gene>
    <name evidence="4" type="ORF">VB739_13995</name>
</gene>
<dbReference type="PANTHER" id="PTHR43308">
    <property type="entry name" value="OUTER MEMBRANE PROTEIN ALPHA-RELATED"/>
    <property type="match status" value="1"/>
</dbReference>
<sequence length="580" mass="60719">MKLFQQLLVAPAALGLLAPVAVQAAELNIDGVNKYAAEEQVTSINQFSDVKPTDWAFQALSNLIERYGCVAGYPNGTYKGGQAMTRYEAAALLNACLDRITEVTDELKRLMAEFEKELAVLRGRVDGLEAKVGELEATQFSTTTKLTGKATFIIGANSYGGNAQVSPLASAVTGVPVFVPGSLTPFGLLDANTWANQARRTQGATAFNYDIQLNFDTSFTGKDLLRTRLRAGNFADSPFGGPTVGLNATEAGFEEFCGLGVDCGDVVAINRLFYQFPLGSSFTATIGGRVRQDDMLAVWPSAYPADTVLDIFTYAGAPGTYSLNLGAGGGLWWKSGGFSISANYVSANGDSGNPIAGTANCGGIGNACSAQTGTAQVAYTGSNWGIAAAYTYSSGGAGTYGGNATPLANALFVNSNATNSVGISAYWQPSNSGWIPSISTGWGINRNQFNGTNFVDGGLVSTTGITNATSQSWYVGLQWDDVFIKGNAAGMAVGQPTFLTAVSGGNTVFGGPAAATAIVDGNYAWEWWYKFQVTDNISVTPALYYLSAPLGQVSKNVGAIGTNGTDFNNFGGFIKTTFKF</sequence>
<keyword evidence="5" id="KW-1185">Reference proteome</keyword>
<feature type="chain" id="PRO_5045005908" evidence="1">
    <location>
        <begin position="25"/>
        <end position="580"/>
    </location>
</feature>
<dbReference type="InterPro" id="IPR001119">
    <property type="entry name" value="SLH_dom"/>
</dbReference>
<dbReference type="RefSeq" id="WP_323357646.1">
    <property type="nucleotide sequence ID" value="NZ_JAYGHY010000060.1"/>
</dbReference>
<dbReference type="Pfam" id="PF04966">
    <property type="entry name" value="OprB"/>
    <property type="match status" value="1"/>
</dbReference>
<dbReference type="InterPro" id="IPR047684">
    <property type="entry name" value="Por_som-like"/>
</dbReference>
<name>A0ABU5T070_9CYAN</name>
<dbReference type="EMBL" id="JAYGHY010000060">
    <property type="protein sequence ID" value="MEA5443667.1"/>
    <property type="molecule type" value="Genomic_DNA"/>
</dbReference>
<keyword evidence="2" id="KW-0175">Coiled coil</keyword>
<dbReference type="NCBIfam" id="NF033921">
    <property type="entry name" value="por_somb"/>
    <property type="match status" value="1"/>
</dbReference>
<reference evidence="4 5" key="1">
    <citation type="submission" date="2023-12" db="EMBL/GenBank/DDBJ databases">
        <title>Baltic Sea Cyanobacteria.</title>
        <authorList>
            <person name="Delbaje E."/>
            <person name="Fewer D.P."/>
            <person name="Shishido T.K."/>
        </authorList>
    </citation>
    <scope>NUCLEOTIDE SEQUENCE [LARGE SCALE GENOMIC DNA]</scope>
    <source>
        <strain evidence="4 5">UHCC 0281</strain>
    </source>
</reference>
<evidence type="ECO:0000256" key="2">
    <source>
        <dbReference type="SAM" id="Coils"/>
    </source>
</evidence>
<dbReference type="Pfam" id="PF00395">
    <property type="entry name" value="SLH"/>
    <property type="match status" value="1"/>
</dbReference>
<proteinExistence type="inferred from homology"/>
<dbReference type="Proteomes" id="UP001302329">
    <property type="component" value="Unassembled WGS sequence"/>
</dbReference>
<evidence type="ECO:0000313" key="5">
    <source>
        <dbReference type="Proteomes" id="UP001302329"/>
    </source>
</evidence>
<evidence type="ECO:0000313" key="4">
    <source>
        <dbReference type="EMBL" id="MEA5443667.1"/>
    </source>
</evidence>
<dbReference type="InterPro" id="IPR007049">
    <property type="entry name" value="Carb-sel_porin_OprB"/>
</dbReference>
<organism evidence="4 5">
    <name type="scientific">Cyanobium gracile UHCC 0281</name>
    <dbReference type="NCBI Taxonomy" id="3110309"/>
    <lineage>
        <taxon>Bacteria</taxon>
        <taxon>Bacillati</taxon>
        <taxon>Cyanobacteriota</taxon>
        <taxon>Cyanophyceae</taxon>
        <taxon>Synechococcales</taxon>
        <taxon>Prochlorococcaceae</taxon>
        <taxon>Cyanobium</taxon>
    </lineage>
</organism>
<evidence type="ECO:0000256" key="1">
    <source>
        <dbReference type="RuleBase" id="RU363072"/>
    </source>
</evidence>
<comment type="similarity">
    <text evidence="1">Belongs to the OprB family.</text>
</comment>
<evidence type="ECO:0000259" key="3">
    <source>
        <dbReference type="PROSITE" id="PS51272"/>
    </source>
</evidence>